<proteinExistence type="predicted"/>
<keyword evidence="2" id="KW-1185">Reference proteome</keyword>
<comment type="caution">
    <text evidence="1">The sequence shown here is derived from an EMBL/GenBank/DDBJ whole genome shotgun (WGS) entry which is preliminary data.</text>
</comment>
<dbReference type="Proteomes" id="UP000249590">
    <property type="component" value="Unassembled WGS sequence"/>
</dbReference>
<evidence type="ECO:0000313" key="1">
    <source>
        <dbReference type="EMBL" id="RAH98410.1"/>
    </source>
</evidence>
<name>A0A8B2NGL9_9HYPH</name>
<dbReference type="EMBL" id="QHHQ01000007">
    <property type="protein sequence ID" value="RAH98410.1"/>
    <property type="molecule type" value="Genomic_DNA"/>
</dbReference>
<protein>
    <submittedName>
        <fullName evidence="1">Uncharacterized protein</fullName>
    </submittedName>
</protein>
<accession>A0A8B2NGL9</accession>
<sequence>MLACVVSGGTALAQYDSLQNRQILQNQQREASQIQQQQTNERALQSYDLRNRAIRTNERQAGTLDLVRPPTTTGINSNRIR</sequence>
<dbReference type="AlphaFoldDB" id="A0A8B2NGL9"/>
<reference evidence="1 2" key="1">
    <citation type="submission" date="2018-05" db="EMBL/GenBank/DDBJ databases">
        <title>Acuticoccus sediminis sp. nov., isolated from deep-sea sediment of Indian Ocean.</title>
        <authorList>
            <person name="Liu X."/>
            <person name="Lai Q."/>
            <person name="Du Y."/>
            <person name="Sun F."/>
            <person name="Zhang X."/>
            <person name="Wang S."/>
            <person name="Shao Z."/>
        </authorList>
    </citation>
    <scope>NUCLEOTIDE SEQUENCE [LARGE SCALE GENOMIC DNA]</scope>
    <source>
        <strain evidence="1 2">PTG4-2</strain>
    </source>
</reference>
<gene>
    <name evidence="1" type="ORF">DLJ53_27340</name>
</gene>
<evidence type="ECO:0000313" key="2">
    <source>
        <dbReference type="Proteomes" id="UP000249590"/>
    </source>
</evidence>
<organism evidence="1 2">
    <name type="scientific">Acuticoccus sediminis</name>
    <dbReference type="NCBI Taxonomy" id="2184697"/>
    <lineage>
        <taxon>Bacteria</taxon>
        <taxon>Pseudomonadati</taxon>
        <taxon>Pseudomonadota</taxon>
        <taxon>Alphaproteobacteria</taxon>
        <taxon>Hyphomicrobiales</taxon>
        <taxon>Amorphaceae</taxon>
        <taxon>Acuticoccus</taxon>
    </lineage>
</organism>